<reference evidence="1" key="3">
    <citation type="submission" date="2010-07" db="EMBL/GenBank/DDBJ databases">
        <authorList>
            <person name="Genoscope - CEA"/>
        </authorList>
    </citation>
    <scope>NUCLEOTIDE SEQUENCE</scope>
    <source>
        <strain evidence="1">3As</strain>
    </source>
</reference>
<dbReference type="Proteomes" id="UP000002372">
    <property type="component" value="Chromosome"/>
</dbReference>
<protein>
    <submittedName>
        <fullName evidence="1">Uncharacterized protein</fullName>
    </submittedName>
</protein>
<dbReference type="KEGG" id="thi:THI_3460"/>
<dbReference type="Proteomes" id="UP000078599">
    <property type="component" value="Unassembled WGS sequence"/>
</dbReference>
<evidence type="ECO:0000313" key="1">
    <source>
        <dbReference type="EMBL" id="CAZ90048.1"/>
    </source>
</evidence>
<dbReference type="EMBL" id="FP475956">
    <property type="protein sequence ID" value="CAZ90048.1"/>
    <property type="molecule type" value="Genomic_DNA"/>
</dbReference>
<evidence type="ECO:0000313" key="2">
    <source>
        <dbReference type="EMBL" id="CQR37183.1"/>
    </source>
</evidence>
<reference evidence="2 4" key="4">
    <citation type="submission" date="2015-03" db="EMBL/GenBank/DDBJ databases">
        <authorList>
            <person name="Regsiter A."/>
            <person name="william w."/>
        </authorList>
    </citation>
    <scope>NUCLEOTIDE SEQUENCE [LARGE SCALE GENOMIC DNA]</scope>
    <source>
        <strain evidence="2 4">CB1</strain>
    </source>
</reference>
<gene>
    <name evidence="1" type="ordered locus">THI_3460</name>
    <name evidence="2" type="ORF">THICB1_70104</name>
</gene>
<dbReference type="EMBL" id="CTRI01000029">
    <property type="protein sequence ID" value="CQR37183.1"/>
    <property type="molecule type" value="Genomic_DNA"/>
</dbReference>
<reference evidence="3" key="2">
    <citation type="journal article" date="2010" name="PLoS Genet.">
        <title>Structure, function, and evolution of the Thiomonas spp. genome.</title>
        <authorList>
            <person name="Arsene-Ploetze F."/>
            <person name="Koechler S."/>
            <person name="Marchal M."/>
            <person name="Coppee J.Y."/>
            <person name="Chandler M."/>
            <person name="Bonnefoy V."/>
            <person name="Brochier-Armanet C."/>
            <person name="Barakat M."/>
            <person name="Barbe V."/>
            <person name="Battaglia-Brunet F."/>
            <person name="Bruneel O."/>
            <person name="Bryan C.G."/>
            <person name="Cleiss-Arnold J."/>
            <person name="Cruveiller S."/>
            <person name="Erhardt M."/>
            <person name="Heinrich-Salmeron A."/>
            <person name="Hommais F."/>
            <person name="Joulian C."/>
            <person name="Krin E."/>
            <person name="Lieutaud A."/>
            <person name="Lievremont D."/>
            <person name="Michel C."/>
            <person name="Muller D."/>
            <person name="Ortet P."/>
            <person name="Proux C."/>
            <person name="Siguier P."/>
            <person name="Roche D."/>
            <person name="Rouy Z."/>
            <person name="Salvignol G."/>
            <person name="Slyemi D."/>
            <person name="Talla E."/>
            <person name="Weiss S."/>
            <person name="Weissenbach J."/>
            <person name="Medigue C."/>
            <person name="Bertin P.N."/>
        </authorList>
    </citation>
    <scope>NUCLEOTIDE SEQUENCE [LARGE SCALE GENOMIC DNA]</scope>
    <source>
        <strain evidence="3">DSM 22701 / CIP 110005 / 3As</strain>
    </source>
</reference>
<evidence type="ECO:0000313" key="4">
    <source>
        <dbReference type="Proteomes" id="UP000078599"/>
    </source>
</evidence>
<dbReference type="HOGENOM" id="CLU_2604932_0_0_4"/>
<evidence type="ECO:0000313" key="3">
    <source>
        <dbReference type="Proteomes" id="UP000002372"/>
    </source>
</evidence>
<reference key="1">
    <citation type="submission" date="2009-07" db="EMBL/GenBank/DDBJ databases">
        <authorList>
            <person name="Genoscope - CEA"/>
        </authorList>
    </citation>
    <scope>NUCLEOTIDE SEQUENCE</scope>
    <source>
        <strain>3As</strain>
    </source>
</reference>
<keyword evidence="4" id="KW-1185">Reference proteome</keyword>
<organism evidence="1 3">
    <name type="scientific">Thiomonas arsenitoxydans (strain DSM 22701 / CIP 110005 / 3As)</name>
    <dbReference type="NCBI Taxonomy" id="426114"/>
    <lineage>
        <taxon>Bacteria</taxon>
        <taxon>Pseudomonadati</taxon>
        <taxon>Pseudomonadota</taxon>
        <taxon>Betaproteobacteria</taxon>
        <taxon>Burkholderiales</taxon>
        <taxon>Thiomonas</taxon>
    </lineage>
</organism>
<name>D6CNC0_THIA3</name>
<accession>D6CNC0</accession>
<sequence>MPPLGWQRPLELCDPDHTAARLRTLVLTALKRGKFLLVHPNVSICYISLPFALDQRLLMSSGLQLNPHQGGIECCANCC</sequence>
<proteinExistence type="predicted"/>
<dbReference type="AlphaFoldDB" id="D6CNC0"/>